<evidence type="ECO:0000256" key="6">
    <source>
        <dbReference type="SAM" id="Phobius"/>
    </source>
</evidence>
<keyword evidence="3 6" id="KW-1133">Transmembrane helix</keyword>
<dbReference type="EMBL" id="KV878892">
    <property type="protein sequence ID" value="OJJ86666.1"/>
    <property type="molecule type" value="Genomic_DNA"/>
</dbReference>
<proteinExistence type="predicted"/>
<evidence type="ECO:0000313" key="9">
    <source>
        <dbReference type="Proteomes" id="UP000184300"/>
    </source>
</evidence>
<feature type="transmembrane region" description="Helical" evidence="6">
    <location>
        <begin position="222"/>
        <end position="244"/>
    </location>
</feature>
<dbReference type="SUPFAM" id="SSF103473">
    <property type="entry name" value="MFS general substrate transporter"/>
    <property type="match status" value="1"/>
</dbReference>
<dbReference type="AlphaFoldDB" id="A0A1L9VRX9"/>
<evidence type="ECO:0000259" key="7">
    <source>
        <dbReference type="PROSITE" id="PS50850"/>
    </source>
</evidence>
<comment type="subcellular location">
    <subcellularLocation>
        <location evidence="1">Membrane</location>
        <topology evidence="1">Multi-pass membrane protein</topology>
    </subcellularLocation>
</comment>
<dbReference type="GO" id="GO:0022857">
    <property type="term" value="F:transmembrane transporter activity"/>
    <property type="evidence" value="ECO:0007669"/>
    <property type="project" value="InterPro"/>
</dbReference>
<dbReference type="OrthoDB" id="3936150at2759"/>
<sequence>MQSIRQYQKIKAQVRDICLNTDLASLEKSIDTDLSTPVDEEEKLSSTSPSPSQIPGVQVRNVVGSDGQKEHVFIVGWDGDIDPVRPQNWTPTRRWVATTMLCLISMMGAAASSIDAAVEPQSTEAFHVKDEVGTLTTGCYLFGFAVGSLVAGSFSETFGRNIVYVVSGAIFMIFIMAKALAPNFGTAIAFRFLAAFFGSTPLTCAGGSIADIWTPLEATFSLPVMMIIAYAGPMLGPVISAYMGESSVINWRWADWIMLIYAGLIMGLVFLFQPETYEPLLLSWKAEHFRKITGDNRFKTEAEATESSSLWTRLRTSIYRPFLFTYTEPIIMLFTFYLIIIYIVLFTFMSGYPFIFQEVYGISQGLTNILWVAQIVGDLFALFLVPLLYSWTKKEYQKATAEGKSLKPEVCLYYSMMGGSIFLPVSLFWMGWTCYPDISIWSPIIGSAFFGYGLITVFTSIYLYIIFVYQTYAASALSFMTFGRYMASGAMAVGAIPMYRNLGPHYALTILACIAAVMAPVPFLLYRYGHVIRRMSKRAQNKD</sequence>
<evidence type="ECO:0000256" key="1">
    <source>
        <dbReference type="ARBA" id="ARBA00004141"/>
    </source>
</evidence>
<dbReference type="InterPro" id="IPR020846">
    <property type="entry name" value="MFS_dom"/>
</dbReference>
<dbReference type="PROSITE" id="PS50850">
    <property type="entry name" value="MFS"/>
    <property type="match status" value="1"/>
</dbReference>
<feature type="transmembrane region" description="Helical" evidence="6">
    <location>
        <begin position="330"/>
        <end position="349"/>
    </location>
</feature>
<feature type="transmembrane region" description="Helical" evidence="6">
    <location>
        <begin position="256"/>
        <end position="272"/>
    </location>
</feature>
<evidence type="ECO:0000256" key="2">
    <source>
        <dbReference type="ARBA" id="ARBA00022692"/>
    </source>
</evidence>
<gene>
    <name evidence="8" type="ORF">ASPGLDRAFT_33562</name>
</gene>
<evidence type="ECO:0000313" key="8">
    <source>
        <dbReference type="EMBL" id="OJJ86666.1"/>
    </source>
</evidence>
<dbReference type="Proteomes" id="UP000184300">
    <property type="component" value="Unassembled WGS sequence"/>
</dbReference>
<feature type="domain" description="Major facilitator superfamily (MFS) profile" evidence="7">
    <location>
        <begin position="97"/>
        <end position="530"/>
    </location>
</feature>
<evidence type="ECO:0000256" key="4">
    <source>
        <dbReference type="ARBA" id="ARBA00023136"/>
    </source>
</evidence>
<keyword evidence="9" id="KW-1185">Reference proteome</keyword>
<dbReference type="Gene3D" id="1.20.1250.20">
    <property type="entry name" value="MFS general substrate transporter like domains"/>
    <property type="match status" value="1"/>
</dbReference>
<dbReference type="GeneID" id="34460585"/>
<dbReference type="VEuPathDB" id="FungiDB:ASPGLDRAFT_33562"/>
<protein>
    <recommendedName>
        <fullName evidence="7">Major facilitator superfamily (MFS) profile domain-containing protein</fullName>
    </recommendedName>
</protein>
<reference evidence="9" key="1">
    <citation type="journal article" date="2017" name="Genome Biol.">
        <title>Comparative genomics reveals high biological diversity and specific adaptations in the industrially and medically important fungal genus Aspergillus.</title>
        <authorList>
            <person name="de Vries R.P."/>
            <person name="Riley R."/>
            <person name="Wiebenga A."/>
            <person name="Aguilar-Osorio G."/>
            <person name="Amillis S."/>
            <person name="Uchima C.A."/>
            <person name="Anderluh G."/>
            <person name="Asadollahi M."/>
            <person name="Askin M."/>
            <person name="Barry K."/>
            <person name="Battaglia E."/>
            <person name="Bayram O."/>
            <person name="Benocci T."/>
            <person name="Braus-Stromeyer S.A."/>
            <person name="Caldana C."/>
            <person name="Canovas D."/>
            <person name="Cerqueira G.C."/>
            <person name="Chen F."/>
            <person name="Chen W."/>
            <person name="Choi C."/>
            <person name="Clum A."/>
            <person name="Dos Santos R.A."/>
            <person name="Damasio A.R."/>
            <person name="Diallinas G."/>
            <person name="Emri T."/>
            <person name="Fekete E."/>
            <person name="Flipphi M."/>
            <person name="Freyberg S."/>
            <person name="Gallo A."/>
            <person name="Gournas C."/>
            <person name="Habgood R."/>
            <person name="Hainaut M."/>
            <person name="Harispe M.L."/>
            <person name="Henrissat B."/>
            <person name="Hilden K.S."/>
            <person name="Hope R."/>
            <person name="Hossain A."/>
            <person name="Karabika E."/>
            <person name="Karaffa L."/>
            <person name="Karanyi Z."/>
            <person name="Krasevec N."/>
            <person name="Kuo A."/>
            <person name="Kusch H."/>
            <person name="LaButti K."/>
            <person name="Lagendijk E.L."/>
            <person name="Lapidus A."/>
            <person name="Levasseur A."/>
            <person name="Lindquist E."/>
            <person name="Lipzen A."/>
            <person name="Logrieco A.F."/>
            <person name="MacCabe A."/>
            <person name="Maekelae M.R."/>
            <person name="Malavazi I."/>
            <person name="Melin P."/>
            <person name="Meyer V."/>
            <person name="Mielnichuk N."/>
            <person name="Miskei M."/>
            <person name="Molnar A.P."/>
            <person name="Mule G."/>
            <person name="Ngan C.Y."/>
            <person name="Orejas M."/>
            <person name="Orosz E."/>
            <person name="Ouedraogo J.P."/>
            <person name="Overkamp K.M."/>
            <person name="Park H.-S."/>
            <person name="Perrone G."/>
            <person name="Piumi F."/>
            <person name="Punt P.J."/>
            <person name="Ram A.F."/>
            <person name="Ramon A."/>
            <person name="Rauscher S."/>
            <person name="Record E."/>
            <person name="Riano-Pachon D.M."/>
            <person name="Robert V."/>
            <person name="Roehrig J."/>
            <person name="Ruller R."/>
            <person name="Salamov A."/>
            <person name="Salih N.S."/>
            <person name="Samson R.A."/>
            <person name="Sandor E."/>
            <person name="Sanguinetti M."/>
            <person name="Schuetze T."/>
            <person name="Sepcic K."/>
            <person name="Shelest E."/>
            <person name="Sherlock G."/>
            <person name="Sophianopoulou V."/>
            <person name="Squina F.M."/>
            <person name="Sun H."/>
            <person name="Susca A."/>
            <person name="Todd R.B."/>
            <person name="Tsang A."/>
            <person name="Unkles S.E."/>
            <person name="van de Wiele N."/>
            <person name="van Rossen-Uffink D."/>
            <person name="Oliveira J.V."/>
            <person name="Vesth T.C."/>
            <person name="Visser J."/>
            <person name="Yu J.-H."/>
            <person name="Zhou M."/>
            <person name="Andersen M.R."/>
            <person name="Archer D.B."/>
            <person name="Baker S.E."/>
            <person name="Benoit I."/>
            <person name="Brakhage A.A."/>
            <person name="Braus G.H."/>
            <person name="Fischer R."/>
            <person name="Frisvad J.C."/>
            <person name="Goldman G.H."/>
            <person name="Houbraken J."/>
            <person name="Oakley B."/>
            <person name="Pocsi I."/>
            <person name="Scazzocchio C."/>
            <person name="Seiboth B."/>
            <person name="vanKuyk P.A."/>
            <person name="Wortman J."/>
            <person name="Dyer P.S."/>
            <person name="Grigoriev I.V."/>
        </authorList>
    </citation>
    <scope>NUCLEOTIDE SEQUENCE [LARGE SCALE GENOMIC DNA]</scope>
    <source>
        <strain evidence="9">CBS 516.65</strain>
    </source>
</reference>
<feature type="compositionally biased region" description="Polar residues" evidence="5">
    <location>
        <begin position="45"/>
        <end position="55"/>
    </location>
</feature>
<feature type="transmembrane region" description="Helical" evidence="6">
    <location>
        <begin position="369"/>
        <end position="389"/>
    </location>
</feature>
<feature type="transmembrane region" description="Helical" evidence="6">
    <location>
        <begin position="161"/>
        <end position="181"/>
    </location>
</feature>
<name>A0A1L9VRX9_ASPGL</name>
<feature type="transmembrane region" description="Helical" evidence="6">
    <location>
        <begin position="410"/>
        <end position="432"/>
    </location>
</feature>
<dbReference type="STRING" id="1160497.A0A1L9VRX9"/>
<dbReference type="PANTHER" id="PTHR23502">
    <property type="entry name" value="MAJOR FACILITATOR SUPERFAMILY"/>
    <property type="match status" value="1"/>
</dbReference>
<feature type="transmembrane region" description="Helical" evidence="6">
    <location>
        <begin position="134"/>
        <end position="154"/>
    </location>
</feature>
<dbReference type="CDD" id="cd17323">
    <property type="entry name" value="MFS_Tpo1_MDR_like"/>
    <property type="match status" value="1"/>
</dbReference>
<feature type="transmembrane region" description="Helical" evidence="6">
    <location>
        <begin position="505"/>
        <end position="528"/>
    </location>
</feature>
<feature type="transmembrane region" description="Helical" evidence="6">
    <location>
        <begin position="444"/>
        <end position="469"/>
    </location>
</feature>
<organism evidence="8 9">
    <name type="scientific">Aspergillus glaucus CBS 516.65</name>
    <dbReference type="NCBI Taxonomy" id="1160497"/>
    <lineage>
        <taxon>Eukaryota</taxon>
        <taxon>Fungi</taxon>
        <taxon>Dikarya</taxon>
        <taxon>Ascomycota</taxon>
        <taxon>Pezizomycotina</taxon>
        <taxon>Eurotiomycetes</taxon>
        <taxon>Eurotiomycetidae</taxon>
        <taxon>Eurotiales</taxon>
        <taxon>Aspergillaceae</taxon>
        <taxon>Aspergillus</taxon>
        <taxon>Aspergillus subgen. Aspergillus</taxon>
    </lineage>
</organism>
<feature type="transmembrane region" description="Helical" evidence="6">
    <location>
        <begin position="95"/>
        <end position="114"/>
    </location>
</feature>
<dbReference type="InterPro" id="IPR036259">
    <property type="entry name" value="MFS_trans_sf"/>
</dbReference>
<dbReference type="Pfam" id="PF07690">
    <property type="entry name" value="MFS_1"/>
    <property type="match status" value="1"/>
</dbReference>
<feature type="region of interest" description="Disordered" evidence="5">
    <location>
        <begin position="33"/>
        <end position="57"/>
    </location>
</feature>
<dbReference type="GO" id="GO:0005886">
    <property type="term" value="C:plasma membrane"/>
    <property type="evidence" value="ECO:0007669"/>
    <property type="project" value="TreeGrafter"/>
</dbReference>
<dbReference type="InterPro" id="IPR011701">
    <property type="entry name" value="MFS"/>
</dbReference>
<feature type="transmembrane region" description="Helical" evidence="6">
    <location>
        <begin position="187"/>
        <end position="210"/>
    </location>
</feature>
<accession>A0A1L9VRX9</accession>
<evidence type="ECO:0000256" key="3">
    <source>
        <dbReference type="ARBA" id="ARBA00022989"/>
    </source>
</evidence>
<keyword evidence="4 6" id="KW-0472">Membrane</keyword>
<keyword evidence="2 6" id="KW-0812">Transmembrane</keyword>
<dbReference type="PANTHER" id="PTHR23502:SF47">
    <property type="entry name" value="MAJOR FACILITATOR SUPERFAMILY (MFS) PROFILE DOMAIN-CONTAINING PROTEIN-RELATED"/>
    <property type="match status" value="1"/>
</dbReference>
<dbReference type="RefSeq" id="XP_022403355.1">
    <property type="nucleotide sequence ID" value="XM_022544324.1"/>
</dbReference>
<evidence type="ECO:0000256" key="5">
    <source>
        <dbReference type="SAM" id="MobiDB-lite"/>
    </source>
</evidence>
<feature type="transmembrane region" description="Helical" evidence="6">
    <location>
        <begin position="481"/>
        <end position="499"/>
    </location>
</feature>